<reference evidence="3 4" key="1">
    <citation type="submission" date="2011-02" db="EMBL/GenBank/DDBJ databases">
        <authorList>
            <person name="Muzny D."/>
            <person name="Qin X."/>
            <person name="Deng J."/>
            <person name="Jiang H."/>
            <person name="Liu Y."/>
            <person name="Qu J."/>
            <person name="Song X.-Z."/>
            <person name="Zhang L."/>
            <person name="Thornton R."/>
            <person name="Coyle M."/>
            <person name="Francisco L."/>
            <person name="Jackson L."/>
            <person name="Javaid M."/>
            <person name="Korchina V."/>
            <person name="Kovar C."/>
            <person name="Mata R."/>
            <person name="Mathew T."/>
            <person name="Ngo R."/>
            <person name="Nguyen L."/>
            <person name="Nguyen N."/>
            <person name="Okwuonu G."/>
            <person name="Ongeri F."/>
            <person name="Pham C."/>
            <person name="Simmons D."/>
            <person name="Wilczek-Boney K."/>
            <person name="Hale W."/>
            <person name="Jakkamsetti A."/>
            <person name="Pham P."/>
            <person name="Ruth R."/>
            <person name="San Lucas F."/>
            <person name="Warren J."/>
            <person name="Zhang J."/>
            <person name="Zhao Z."/>
            <person name="Zhou C."/>
            <person name="Zhu D."/>
            <person name="Lee S."/>
            <person name="Bess C."/>
            <person name="Blankenburg K."/>
            <person name="Forbes L."/>
            <person name="Fu Q."/>
            <person name="Gubbala S."/>
            <person name="Hirani K."/>
            <person name="Jayaseelan J.C."/>
            <person name="Lara F."/>
            <person name="Munidasa M."/>
            <person name="Palculict T."/>
            <person name="Patil S."/>
            <person name="Pu L.-L."/>
            <person name="Saada N."/>
            <person name="Tang L."/>
            <person name="Weissenberger G."/>
            <person name="Zhu Y."/>
            <person name="Hemphill L."/>
            <person name="Shang Y."/>
            <person name="Youmans B."/>
            <person name="Ayvaz T."/>
            <person name="Ross M."/>
            <person name="Santibanez J."/>
            <person name="Aqrawi P."/>
            <person name="Gross S."/>
            <person name="Joshi V."/>
            <person name="Fowler G."/>
            <person name="Nazareth L."/>
            <person name="Reid J."/>
            <person name="Worley K."/>
            <person name="Petrosino J."/>
            <person name="Highlander S."/>
            <person name="Gibbs R."/>
        </authorList>
    </citation>
    <scope>NUCLEOTIDE SEQUENCE [LARGE SCALE GENOMIC DNA]</scope>
    <source>
        <strain evidence="3 4">ATCC BAA-1200</strain>
    </source>
</reference>
<evidence type="ECO:0000313" key="3">
    <source>
        <dbReference type="EMBL" id="EGF10876.1"/>
    </source>
</evidence>
<evidence type="ECO:0000256" key="1">
    <source>
        <dbReference type="SAM" id="MobiDB-lite"/>
    </source>
</evidence>
<dbReference type="HOGENOM" id="CLU_1239074_0_0_4"/>
<sequence>MKLVKSLSLAVLTAAILAACGGGDKSAPAASQPQAQQAQGSESDGMPADLAAVIDGYPTPDPVLTQPIEISDKKSPTGMKELQKFAELANGPAQRQAAELQQKIQSQLRNQKSNQGPSPELLASIKEMGGVLDKMKQEVAAQNLQDPEVKNLADRAMLGSEFAYKVIEYMASQAGKMDGEAAQKSAAFMNAFNGKTTAMQKALVENQRLVGEAAQKLSEKYSK</sequence>
<dbReference type="AlphaFoldDB" id="F2BCB9"/>
<gene>
    <name evidence="3" type="ORF">HMPREF9123_1347</name>
</gene>
<evidence type="ECO:0000313" key="4">
    <source>
        <dbReference type="Proteomes" id="UP000004105"/>
    </source>
</evidence>
<feature type="signal peptide" evidence="2">
    <location>
        <begin position="1"/>
        <end position="18"/>
    </location>
</feature>
<comment type="caution">
    <text evidence="3">The sequence shown here is derived from an EMBL/GenBank/DDBJ whole genome shotgun (WGS) entry which is preliminary data.</text>
</comment>
<accession>F2BCB9</accession>
<dbReference type="OrthoDB" id="8613810at2"/>
<evidence type="ECO:0008006" key="5">
    <source>
        <dbReference type="Google" id="ProtNLM"/>
    </source>
</evidence>
<feature type="chain" id="PRO_5003275510" description="Lipoprotein" evidence="2">
    <location>
        <begin position="19"/>
        <end position="223"/>
    </location>
</feature>
<dbReference type="RefSeq" id="WP_007342356.1">
    <property type="nucleotide sequence ID" value="NZ_GL878494.1"/>
</dbReference>
<dbReference type="Proteomes" id="UP000004105">
    <property type="component" value="Unassembled WGS sequence"/>
</dbReference>
<name>F2BCB9_9NEIS</name>
<keyword evidence="4" id="KW-1185">Reference proteome</keyword>
<dbReference type="PROSITE" id="PS51257">
    <property type="entry name" value="PROKAR_LIPOPROTEIN"/>
    <property type="match status" value="1"/>
</dbReference>
<feature type="compositionally biased region" description="Low complexity" evidence="1">
    <location>
        <begin position="26"/>
        <end position="39"/>
    </location>
</feature>
<keyword evidence="2" id="KW-0732">Signal</keyword>
<dbReference type="EMBL" id="AFAY01000029">
    <property type="protein sequence ID" value="EGF10876.1"/>
    <property type="molecule type" value="Genomic_DNA"/>
</dbReference>
<evidence type="ECO:0000256" key="2">
    <source>
        <dbReference type="SAM" id="SignalP"/>
    </source>
</evidence>
<organism evidence="3 4">
    <name type="scientific">Neisseria bacilliformis ATCC BAA-1200</name>
    <dbReference type="NCBI Taxonomy" id="888742"/>
    <lineage>
        <taxon>Bacteria</taxon>
        <taxon>Pseudomonadati</taxon>
        <taxon>Pseudomonadota</taxon>
        <taxon>Betaproteobacteria</taxon>
        <taxon>Neisseriales</taxon>
        <taxon>Neisseriaceae</taxon>
        <taxon>Neisseria</taxon>
    </lineage>
</organism>
<proteinExistence type="predicted"/>
<feature type="region of interest" description="Disordered" evidence="1">
    <location>
        <begin position="22"/>
        <end position="77"/>
    </location>
</feature>
<protein>
    <recommendedName>
        <fullName evidence="5">Lipoprotein</fullName>
    </recommendedName>
</protein>